<dbReference type="Pfam" id="PF02790">
    <property type="entry name" value="COX2_TM"/>
    <property type="match status" value="1"/>
</dbReference>
<dbReference type="PROSITE" id="PS50999">
    <property type="entry name" value="COX2_TM"/>
    <property type="match status" value="1"/>
</dbReference>
<evidence type="ECO:0000259" key="19">
    <source>
        <dbReference type="PROSITE" id="PS51007"/>
    </source>
</evidence>
<keyword evidence="12" id="KW-0408">Iron</keyword>
<dbReference type="InterPro" id="IPR002429">
    <property type="entry name" value="CcO_II-like_C"/>
</dbReference>
<keyword evidence="20" id="KW-0560">Oxidoreductase</keyword>
<reference evidence="20" key="1">
    <citation type="submission" date="2016-10" db="EMBL/GenBank/DDBJ databases">
        <title>Sequence of Gallionella enrichment culture.</title>
        <authorList>
            <person name="Poehlein A."/>
            <person name="Muehling M."/>
            <person name="Daniel R."/>
        </authorList>
    </citation>
    <scope>NUCLEOTIDE SEQUENCE</scope>
</reference>
<feature type="domain" description="Cytochrome c" evidence="19">
    <location>
        <begin position="282"/>
        <end position="362"/>
    </location>
</feature>
<dbReference type="InterPro" id="IPR036909">
    <property type="entry name" value="Cyt_c-like_dom_sf"/>
</dbReference>
<evidence type="ECO:0000259" key="18">
    <source>
        <dbReference type="PROSITE" id="PS50999"/>
    </source>
</evidence>
<proteinExistence type="inferred from homology"/>
<evidence type="ECO:0000256" key="5">
    <source>
        <dbReference type="ARBA" id="ARBA00022617"/>
    </source>
</evidence>
<keyword evidence="6" id="KW-0679">Respiratory chain</keyword>
<dbReference type="PROSITE" id="PS51007">
    <property type="entry name" value="CYTC"/>
    <property type="match status" value="1"/>
</dbReference>
<evidence type="ECO:0000256" key="6">
    <source>
        <dbReference type="ARBA" id="ARBA00022660"/>
    </source>
</evidence>
<keyword evidence="14 16" id="KW-0472">Membrane</keyword>
<name>A0A1J5SFV4_9ZZZZ</name>
<dbReference type="EC" id="7.1.1.9" evidence="3"/>
<organism evidence="20">
    <name type="scientific">mine drainage metagenome</name>
    <dbReference type="NCBI Taxonomy" id="410659"/>
    <lineage>
        <taxon>unclassified sequences</taxon>
        <taxon>metagenomes</taxon>
        <taxon>ecological metagenomes</taxon>
    </lineage>
</organism>
<evidence type="ECO:0000313" key="20">
    <source>
        <dbReference type="EMBL" id="OIR06795.1"/>
    </source>
</evidence>
<evidence type="ECO:0000256" key="7">
    <source>
        <dbReference type="ARBA" id="ARBA00022692"/>
    </source>
</evidence>
<keyword evidence="8" id="KW-0479">Metal-binding</keyword>
<dbReference type="Pfam" id="PF00116">
    <property type="entry name" value="COX2"/>
    <property type="match status" value="1"/>
</dbReference>
<keyword evidence="10" id="KW-0249">Electron transport</keyword>
<dbReference type="GO" id="GO:0016020">
    <property type="term" value="C:membrane"/>
    <property type="evidence" value="ECO:0007669"/>
    <property type="project" value="UniProtKB-SubCell"/>
</dbReference>
<keyword evidence="11 16" id="KW-1133">Transmembrane helix</keyword>
<evidence type="ECO:0000259" key="17">
    <source>
        <dbReference type="PROSITE" id="PS50857"/>
    </source>
</evidence>
<dbReference type="PRINTS" id="PR01166">
    <property type="entry name" value="CYCOXIDASEII"/>
</dbReference>
<accession>A0A1J5SFV4</accession>
<evidence type="ECO:0000256" key="3">
    <source>
        <dbReference type="ARBA" id="ARBA00012949"/>
    </source>
</evidence>
<comment type="subcellular location">
    <subcellularLocation>
        <location evidence="1">Membrane</location>
        <topology evidence="1">Multi-pass membrane protein</topology>
    </subcellularLocation>
</comment>
<feature type="domain" description="Cytochrome oxidase subunit II copper A binding" evidence="17">
    <location>
        <begin position="122"/>
        <end position="262"/>
    </location>
</feature>
<dbReference type="SUPFAM" id="SSF49503">
    <property type="entry name" value="Cupredoxins"/>
    <property type="match status" value="1"/>
</dbReference>
<keyword evidence="9" id="KW-1278">Translocase</keyword>
<dbReference type="GO" id="GO:0016491">
    <property type="term" value="F:oxidoreductase activity"/>
    <property type="evidence" value="ECO:0007669"/>
    <property type="project" value="UniProtKB-KW"/>
</dbReference>
<feature type="transmembrane region" description="Helical" evidence="16">
    <location>
        <begin position="93"/>
        <end position="111"/>
    </location>
</feature>
<dbReference type="GO" id="GO:0020037">
    <property type="term" value="F:heme binding"/>
    <property type="evidence" value="ECO:0007669"/>
    <property type="project" value="InterPro"/>
</dbReference>
<dbReference type="InterPro" id="IPR014222">
    <property type="entry name" value="Cyt_c_oxidase_su2"/>
</dbReference>
<dbReference type="GO" id="GO:0042773">
    <property type="term" value="P:ATP synthesis coupled electron transport"/>
    <property type="evidence" value="ECO:0007669"/>
    <property type="project" value="TreeGrafter"/>
</dbReference>
<protein>
    <recommendedName>
        <fullName evidence="3">cytochrome-c oxidase</fullName>
        <ecNumber evidence="3">7.1.1.9</ecNumber>
    </recommendedName>
    <alternativeName>
        <fullName evidence="15">Cytochrome c oxidase polypeptide II</fullName>
    </alternativeName>
</protein>
<dbReference type="EMBL" id="MLJW01000041">
    <property type="protein sequence ID" value="OIR06795.1"/>
    <property type="molecule type" value="Genomic_DNA"/>
</dbReference>
<dbReference type="AlphaFoldDB" id="A0A1J5SFV4"/>
<gene>
    <name evidence="20" type="primary">ctaC_2</name>
    <name evidence="20" type="ORF">GALL_110430</name>
</gene>
<dbReference type="PROSITE" id="PS50857">
    <property type="entry name" value="COX2_CUA"/>
    <property type="match status" value="1"/>
</dbReference>
<dbReference type="InterPro" id="IPR011759">
    <property type="entry name" value="Cyt_c_oxidase_su2_TM_dom"/>
</dbReference>
<dbReference type="InterPro" id="IPR009056">
    <property type="entry name" value="Cyt_c-like_dom"/>
</dbReference>
<dbReference type="GO" id="GO:0005507">
    <property type="term" value="F:copper ion binding"/>
    <property type="evidence" value="ECO:0007669"/>
    <property type="project" value="InterPro"/>
</dbReference>
<feature type="transmembrane region" description="Helical" evidence="16">
    <location>
        <begin position="52"/>
        <end position="72"/>
    </location>
</feature>
<dbReference type="NCBIfam" id="TIGR02866">
    <property type="entry name" value="CoxB"/>
    <property type="match status" value="1"/>
</dbReference>
<dbReference type="SUPFAM" id="SSF46626">
    <property type="entry name" value="Cytochrome c"/>
    <property type="match status" value="1"/>
</dbReference>
<evidence type="ECO:0000256" key="4">
    <source>
        <dbReference type="ARBA" id="ARBA00022448"/>
    </source>
</evidence>
<dbReference type="Gene3D" id="2.60.40.420">
    <property type="entry name" value="Cupredoxins - blue copper proteins"/>
    <property type="match status" value="1"/>
</dbReference>
<evidence type="ECO:0000256" key="13">
    <source>
        <dbReference type="ARBA" id="ARBA00023008"/>
    </source>
</evidence>
<dbReference type="PANTHER" id="PTHR22888:SF9">
    <property type="entry name" value="CYTOCHROME C OXIDASE SUBUNIT 2"/>
    <property type="match status" value="1"/>
</dbReference>
<comment type="similarity">
    <text evidence="2">Belongs to the cytochrome c oxidase subunit 2 family.</text>
</comment>
<comment type="caution">
    <text evidence="20">The sequence shown here is derived from an EMBL/GenBank/DDBJ whole genome shotgun (WGS) entry which is preliminary data.</text>
</comment>
<evidence type="ECO:0000256" key="12">
    <source>
        <dbReference type="ARBA" id="ARBA00023004"/>
    </source>
</evidence>
<dbReference type="InterPro" id="IPR036257">
    <property type="entry name" value="Cyt_c_oxidase_su2_TM_sf"/>
</dbReference>
<dbReference type="Gene3D" id="1.10.287.90">
    <property type="match status" value="1"/>
</dbReference>
<dbReference type="PROSITE" id="PS00078">
    <property type="entry name" value="COX2"/>
    <property type="match status" value="1"/>
</dbReference>
<evidence type="ECO:0000256" key="10">
    <source>
        <dbReference type="ARBA" id="ARBA00022982"/>
    </source>
</evidence>
<evidence type="ECO:0000256" key="14">
    <source>
        <dbReference type="ARBA" id="ARBA00023136"/>
    </source>
</evidence>
<evidence type="ECO:0000256" key="9">
    <source>
        <dbReference type="ARBA" id="ARBA00022967"/>
    </source>
</evidence>
<dbReference type="Pfam" id="PF13442">
    <property type="entry name" value="Cytochrome_CBB3"/>
    <property type="match status" value="1"/>
</dbReference>
<sequence>MTKQARWVGVPRLAALAVLALLSGAAQAAYEVNFQEPATQLAQEVYDLHMWMMGVCLTIFVIVFGVMFYSVIRHRKSSGGTPANFHENTHVEILWTAIPFLILIAISWPVTRTLLSMRDSSNSDITIKVTGYQWKWGYDYLNGEGEGIKFLSVLSTPEDQLDGKAAKDPHYLLEVDNHLVVPVNKKIRILTTSNDVIHGWFVPSLGVQQDAIPGFIRDTWFRADREGVFRGQCAQLCGKGHGFMPIVVDVVSEKKYAAWVAEQKQRMAASAEDVNKVWQFADLMKHGHEVFVKNCAACHQLTGKGIPGVFPALDGDKVANGPKIEHIKTVLNGRPGTAMAAFGKQLSDTDIAAVITYERNSWSNKTGDAIQPSEVKAARR</sequence>
<dbReference type="GO" id="GO:0004129">
    <property type="term" value="F:cytochrome-c oxidase activity"/>
    <property type="evidence" value="ECO:0007669"/>
    <property type="project" value="UniProtKB-EC"/>
</dbReference>
<dbReference type="InterPro" id="IPR045187">
    <property type="entry name" value="CcO_II"/>
</dbReference>
<evidence type="ECO:0000256" key="15">
    <source>
        <dbReference type="ARBA" id="ARBA00031389"/>
    </source>
</evidence>
<evidence type="ECO:0000256" key="1">
    <source>
        <dbReference type="ARBA" id="ARBA00004141"/>
    </source>
</evidence>
<evidence type="ECO:0000256" key="11">
    <source>
        <dbReference type="ARBA" id="ARBA00022989"/>
    </source>
</evidence>
<keyword evidence="7 16" id="KW-0812">Transmembrane</keyword>
<dbReference type="SUPFAM" id="SSF81464">
    <property type="entry name" value="Cytochrome c oxidase subunit II-like, transmembrane region"/>
    <property type="match status" value="1"/>
</dbReference>
<evidence type="ECO:0000256" key="2">
    <source>
        <dbReference type="ARBA" id="ARBA00007866"/>
    </source>
</evidence>
<dbReference type="PANTHER" id="PTHR22888">
    <property type="entry name" value="CYTOCHROME C OXIDASE, SUBUNIT II"/>
    <property type="match status" value="1"/>
</dbReference>
<dbReference type="InterPro" id="IPR001505">
    <property type="entry name" value="Copper_CuA"/>
</dbReference>
<keyword evidence="5" id="KW-0349">Heme</keyword>
<keyword evidence="4" id="KW-0813">Transport</keyword>
<feature type="domain" description="Cytochrome oxidase subunit II transmembrane region profile" evidence="18">
    <location>
        <begin position="26"/>
        <end position="121"/>
    </location>
</feature>
<dbReference type="InterPro" id="IPR008972">
    <property type="entry name" value="Cupredoxin"/>
</dbReference>
<dbReference type="Gene3D" id="1.10.760.10">
    <property type="entry name" value="Cytochrome c-like domain"/>
    <property type="match status" value="1"/>
</dbReference>
<evidence type="ECO:0000256" key="8">
    <source>
        <dbReference type="ARBA" id="ARBA00022723"/>
    </source>
</evidence>
<keyword evidence="13" id="KW-0186">Copper</keyword>
<evidence type="ECO:0000256" key="16">
    <source>
        <dbReference type="SAM" id="Phobius"/>
    </source>
</evidence>